<accession>A0A8J6AT06</accession>
<evidence type="ECO:0000256" key="3">
    <source>
        <dbReference type="ARBA" id="ARBA00023180"/>
    </source>
</evidence>
<organism evidence="6 7">
    <name type="scientific">Carpediemonas membranifera</name>
    <dbReference type="NCBI Taxonomy" id="201153"/>
    <lineage>
        <taxon>Eukaryota</taxon>
        <taxon>Metamonada</taxon>
        <taxon>Carpediemonas-like organisms</taxon>
        <taxon>Carpediemonas</taxon>
    </lineage>
</organism>
<dbReference type="SUPFAM" id="SSF69318">
    <property type="entry name" value="Integrin alpha N-terminal domain"/>
    <property type="match status" value="1"/>
</dbReference>
<feature type="chain" id="PRO_5035218011" evidence="5">
    <location>
        <begin position="19"/>
        <end position="421"/>
    </location>
</feature>
<sequence length="421" mass="45668">MNLFLFAVLFATVLCTSSLPHFLVHFMEEITLPNSTLGDSFGASIIINKNVLYIGSPGGTLDTGNVYIYKRFGSKWHIVSTICPHTQPIGSYFGRSMALANDYLYIGQPDINFDTGSVSVFAMSRQGLEWHDATTIVPTDMPHHSYFGYNIDASGNTLIVGAYGFDSSRGMAVIYEHEQNKGVWSRTAELQDTWTKPGDHFGFSVAVEGDIAVVGSWCTAHYGLLCSGSAKVFERRSLSGVTDLHCSDLVESGIESWVMTQVLEPTVPEAGGRFGYSVKLHDTVIYASMPGQVNTPDGSVIVFTRPAGQDRYHPAQLILAERPGQSDDEDEADTTNNRFGTSLSVSPRGLIVGAPSEGPGKAGAVFWFIGTPGNFTQRYSLTAVGDDHVLFGSTVEFDGDFIAAWARNDDGPSSVMTYVIQ</sequence>
<evidence type="ECO:0000313" key="6">
    <source>
        <dbReference type="EMBL" id="KAG9391640.1"/>
    </source>
</evidence>
<name>A0A8J6AT06_9EUKA</name>
<protein>
    <submittedName>
        <fullName evidence="6">FG-GAP repeat</fullName>
    </submittedName>
</protein>
<feature type="repeat" description="FG-GAP" evidence="4">
    <location>
        <begin position="325"/>
        <end position="377"/>
    </location>
</feature>
<dbReference type="Gene3D" id="2.130.10.130">
    <property type="entry name" value="Integrin alpha, N-terminal"/>
    <property type="match status" value="2"/>
</dbReference>
<dbReference type="InterPro" id="IPR028994">
    <property type="entry name" value="Integrin_alpha_N"/>
</dbReference>
<dbReference type="Pfam" id="PF14312">
    <property type="entry name" value="FG-GAP_2"/>
    <property type="match status" value="2"/>
</dbReference>
<evidence type="ECO:0000256" key="5">
    <source>
        <dbReference type="SAM" id="SignalP"/>
    </source>
</evidence>
<keyword evidence="3" id="KW-0325">Glycoprotein</keyword>
<dbReference type="InterPro" id="IPR013519">
    <property type="entry name" value="Int_alpha_beta-p"/>
</dbReference>
<feature type="signal peptide" evidence="5">
    <location>
        <begin position="1"/>
        <end position="18"/>
    </location>
</feature>
<evidence type="ECO:0000256" key="2">
    <source>
        <dbReference type="ARBA" id="ARBA00022737"/>
    </source>
</evidence>
<comment type="caution">
    <text evidence="6">The sequence shown here is derived from an EMBL/GenBank/DDBJ whole genome shotgun (WGS) entry which is preliminary data.</text>
</comment>
<dbReference type="PANTHER" id="PTHR36220">
    <property type="entry name" value="UNNAMED PRODUCT"/>
    <property type="match status" value="1"/>
</dbReference>
<keyword evidence="2" id="KW-0677">Repeat</keyword>
<proteinExistence type="predicted"/>
<evidence type="ECO:0000313" key="7">
    <source>
        <dbReference type="Proteomes" id="UP000717585"/>
    </source>
</evidence>
<dbReference type="PANTHER" id="PTHR36220:SF1">
    <property type="entry name" value="GAMMA TUBULIN COMPLEX COMPONENT C-TERMINAL DOMAIN-CONTAINING PROTEIN"/>
    <property type="match status" value="1"/>
</dbReference>
<dbReference type="EMBL" id="JAHDYR010000053">
    <property type="protein sequence ID" value="KAG9391640.1"/>
    <property type="molecule type" value="Genomic_DNA"/>
</dbReference>
<dbReference type="OrthoDB" id="188207at2759"/>
<dbReference type="SMART" id="SM00191">
    <property type="entry name" value="Int_alpha"/>
    <property type="match status" value="4"/>
</dbReference>
<reference evidence="6" key="1">
    <citation type="submission" date="2021-05" db="EMBL/GenBank/DDBJ databases">
        <title>A free-living protist that lacks canonical eukaryotic 1 DNA replication and segregation systems.</title>
        <authorList>
            <person name="Salas-Leiva D.E."/>
            <person name="Tromer E.C."/>
            <person name="Curtis B.A."/>
            <person name="Jerlstrom-Hultqvist J."/>
            <person name="Kolisko M."/>
            <person name="Yi Z."/>
            <person name="Salas-Leiva J.S."/>
            <person name="Gallot-Lavallee L."/>
            <person name="Kops G.J.P.L."/>
            <person name="Archibald J.M."/>
            <person name="Simpson A.G.B."/>
            <person name="Roger A.J."/>
        </authorList>
    </citation>
    <scope>NUCLEOTIDE SEQUENCE</scope>
    <source>
        <strain evidence="6">BICM</strain>
    </source>
</reference>
<dbReference type="InterPro" id="IPR013517">
    <property type="entry name" value="FG-GAP"/>
</dbReference>
<keyword evidence="7" id="KW-1185">Reference proteome</keyword>
<keyword evidence="1 5" id="KW-0732">Signal</keyword>
<dbReference type="AlphaFoldDB" id="A0A8J6AT06"/>
<evidence type="ECO:0000256" key="1">
    <source>
        <dbReference type="ARBA" id="ARBA00022729"/>
    </source>
</evidence>
<dbReference type="Proteomes" id="UP000717585">
    <property type="component" value="Unassembled WGS sequence"/>
</dbReference>
<dbReference type="PROSITE" id="PS51470">
    <property type="entry name" value="FG_GAP"/>
    <property type="match status" value="1"/>
</dbReference>
<evidence type="ECO:0000256" key="4">
    <source>
        <dbReference type="PROSITE-ProRule" id="PRU00803"/>
    </source>
</evidence>
<gene>
    <name evidence="6" type="ORF">J8273_6405</name>
</gene>